<dbReference type="Pfam" id="PF07992">
    <property type="entry name" value="Pyr_redox_2"/>
    <property type="match status" value="1"/>
</dbReference>
<organism evidence="5 6">
    <name type="scientific">Penicillium arizonense</name>
    <dbReference type="NCBI Taxonomy" id="1835702"/>
    <lineage>
        <taxon>Eukaryota</taxon>
        <taxon>Fungi</taxon>
        <taxon>Dikarya</taxon>
        <taxon>Ascomycota</taxon>
        <taxon>Pezizomycotina</taxon>
        <taxon>Eurotiomycetes</taxon>
        <taxon>Eurotiomycetidae</taxon>
        <taxon>Eurotiales</taxon>
        <taxon>Aspergillaceae</taxon>
        <taxon>Penicillium</taxon>
    </lineage>
</organism>
<dbReference type="InterPro" id="IPR023753">
    <property type="entry name" value="FAD/NAD-binding_dom"/>
</dbReference>
<evidence type="ECO:0000256" key="2">
    <source>
        <dbReference type="ARBA" id="ARBA00022630"/>
    </source>
</evidence>
<keyword evidence="2" id="KW-0285">Flavoprotein</keyword>
<dbReference type="SUPFAM" id="SSF51905">
    <property type="entry name" value="FAD/NAD(P)-binding domain"/>
    <property type="match status" value="1"/>
</dbReference>
<evidence type="ECO:0000256" key="1">
    <source>
        <dbReference type="ARBA" id="ARBA00009333"/>
    </source>
</evidence>
<proteinExistence type="inferred from homology"/>
<protein>
    <recommendedName>
        <fullName evidence="4">FAD/NAD(P)-binding domain-containing protein</fullName>
    </recommendedName>
</protein>
<evidence type="ECO:0000256" key="3">
    <source>
        <dbReference type="ARBA" id="ARBA00023002"/>
    </source>
</evidence>
<keyword evidence="6" id="KW-1185">Reference proteome</keyword>
<dbReference type="InterPro" id="IPR050097">
    <property type="entry name" value="Ferredoxin-NADP_redctase_2"/>
</dbReference>
<feature type="domain" description="FAD/NAD(P)-binding" evidence="4">
    <location>
        <begin position="8"/>
        <end position="308"/>
    </location>
</feature>
<dbReference type="PRINTS" id="PR00469">
    <property type="entry name" value="PNDRDTASEII"/>
</dbReference>
<keyword evidence="3" id="KW-0560">Oxidoreductase</keyword>
<comment type="similarity">
    <text evidence="1">Belongs to the class-II pyridine nucleotide-disulfide oxidoreductase family.</text>
</comment>
<dbReference type="Proteomes" id="UP000177622">
    <property type="component" value="Unassembled WGS sequence"/>
</dbReference>
<evidence type="ECO:0000313" key="6">
    <source>
        <dbReference type="Proteomes" id="UP000177622"/>
    </source>
</evidence>
<dbReference type="Gene3D" id="3.50.50.60">
    <property type="entry name" value="FAD/NAD(P)-binding domain"/>
    <property type="match status" value="2"/>
</dbReference>
<reference evidence="5 6" key="1">
    <citation type="journal article" date="2016" name="Sci. Rep.">
        <title>Penicillium arizonense, a new, genome sequenced fungal species, reveals a high chemical diversity in secreted metabolites.</title>
        <authorList>
            <person name="Grijseels S."/>
            <person name="Nielsen J.C."/>
            <person name="Randelovic M."/>
            <person name="Nielsen J."/>
            <person name="Nielsen K.F."/>
            <person name="Workman M."/>
            <person name="Frisvad J.C."/>
        </authorList>
    </citation>
    <scope>NUCLEOTIDE SEQUENCE [LARGE SCALE GENOMIC DNA]</scope>
    <source>
        <strain evidence="5 6">CBS 141311</strain>
    </source>
</reference>
<dbReference type="EMBL" id="LXJU01000028">
    <property type="protein sequence ID" value="OGE48450.1"/>
    <property type="molecule type" value="Genomic_DNA"/>
</dbReference>
<evidence type="ECO:0000313" key="5">
    <source>
        <dbReference type="EMBL" id="OGE48450.1"/>
    </source>
</evidence>
<dbReference type="RefSeq" id="XP_022483905.1">
    <property type="nucleotide sequence ID" value="XM_022636154.1"/>
</dbReference>
<dbReference type="InterPro" id="IPR036188">
    <property type="entry name" value="FAD/NAD-bd_sf"/>
</dbReference>
<dbReference type="GeneID" id="34580888"/>
<gene>
    <name evidence="5" type="ORF">PENARI_c028G00603</name>
</gene>
<name>A0A1F5L650_PENAI</name>
<comment type="caution">
    <text evidence="5">The sequence shown here is derived from an EMBL/GenBank/DDBJ whole genome shotgun (WGS) entry which is preliminary data.</text>
</comment>
<dbReference type="GO" id="GO:0097237">
    <property type="term" value="P:cellular response to toxic substance"/>
    <property type="evidence" value="ECO:0007669"/>
    <property type="project" value="UniProtKB-ARBA"/>
</dbReference>
<dbReference type="GO" id="GO:0016491">
    <property type="term" value="F:oxidoreductase activity"/>
    <property type="evidence" value="ECO:0007669"/>
    <property type="project" value="UniProtKB-KW"/>
</dbReference>
<dbReference type="STRING" id="1835702.A0A1F5L650"/>
<sequence>MTAPATQYDALVLGSGPAGLSIALGLSRVRRRAAIFTKPNGAGFRNEGAAEMHNVISRDRTPPAEFRSVATKQIRNYGTVDFIEAEIVDIQQTTGENGAPGTFEVVAENGRSWTGRKLALAMGSVEVFPDIEGYRENWPHNIFQCFFCDGYERSHLPGGVLGFPNPAYAHLAQMLNLLVTPSSGPATVFSDGPVPDNEAMQAALEKVRALNFNVETGKIIRLVPAVEPDVGVTVVVEGGKEYKLGYLGHKPYTVLAGKDVITKLGVETEDNPVMGESIKTVDPLGSTNIKGVFVAGDAGTPMKAVANACGSGATVAAGIVQQLITEDMEVVLASKKSS</sequence>
<dbReference type="OrthoDB" id="10260355at2759"/>
<dbReference type="PRINTS" id="PR00368">
    <property type="entry name" value="FADPNR"/>
</dbReference>
<dbReference type="AlphaFoldDB" id="A0A1F5L650"/>
<dbReference type="PANTHER" id="PTHR48105">
    <property type="entry name" value="THIOREDOXIN REDUCTASE 1-RELATED-RELATED"/>
    <property type="match status" value="1"/>
</dbReference>
<evidence type="ECO:0000259" key="4">
    <source>
        <dbReference type="Pfam" id="PF07992"/>
    </source>
</evidence>
<accession>A0A1F5L650</accession>